<dbReference type="PROSITE" id="PS51005">
    <property type="entry name" value="NAC"/>
    <property type="match status" value="1"/>
</dbReference>
<dbReference type="InterPro" id="IPR036093">
    <property type="entry name" value="NAC_dom_sf"/>
</dbReference>
<name>A0A1R3IS99_COCAP</name>
<dbReference type="OrthoDB" id="676820at2759"/>
<dbReference type="PANTHER" id="PTHR31719:SF130">
    <property type="entry name" value="NAC DOMAIN-CONTAINING PROTEIN 18"/>
    <property type="match status" value="1"/>
</dbReference>
<accession>A0A1R3IS99</accession>
<sequence>MESQNLVENGGIKLPIGFRFHPTDEELVVHYLKRKALCLPLPASVIPELDVFQAEPWSLPGDLKDKRYFFSYRYGNESNNKKCKIAAGSGYWKPIGKEKPVMAAGSNQVVGMKRTLIFCQRNRSNETNSRWHLHQFRLVGPLATLYSTQMSKWGLFGEWLVFRVFQKKMKGKKNGAIGNKIQTTIDFTVEDCSAFGPPQPSSPSSSEITEVSNSSNGLDQEETSANFITCYSNCWVRKQ</sequence>
<comment type="caution">
    <text evidence="7">The sequence shown here is derived from an EMBL/GenBank/DDBJ whole genome shotgun (WGS) entry which is preliminary data.</text>
</comment>
<dbReference type="EMBL" id="AWWV01009596">
    <property type="protein sequence ID" value="OMO85463.1"/>
    <property type="molecule type" value="Genomic_DNA"/>
</dbReference>
<dbReference type="PANTHER" id="PTHR31719">
    <property type="entry name" value="NAC TRANSCRIPTION FACTOR 56"/>
    <property type="match status" value="1"/>
</dbReference>
<keyword evidence="8" id="KW-1185">Reference proteome</keyword>
<evidence type="ECO:0000256" key="3">
    <source>
        <dbReference type="ARBA" id="ARBA00023163"/>
    </source>
</evidence>
<dbReference type="Pfam" id="PF02365">
    <property type="entry name" value="NAM"/>
    <property type="match status" value="1"/>
</dbReference>
<evidence type="ECO:0000256" key="1">
    <source>
        <dbReference type="ARBA" id="ARBA00023015"/>
    </source>
</evidence>
<dbReference type="GO" id="GO:0003677">
    <property type="term" value="F:DNA binding"/>
    <property type="evidence" value="ECO:0007669"/>
    <property type="project" value="UniProtKB-KW"/>
</dbReference>
<evidence type="ECO:0000256" key="2">
    <source>
        <dbReference type="ARBA" id="ARBA00023125"/>
    </source>
</evidence>
<dbReference type="GO" id="GO:0006355">
    <property type="term" value="P:regulation of DNA-templated transcription"/>
    <property type="evidence" value="ECO:0007669"/>
    <property type="project" value="InterPro"/>
</dbReference>
<proteinExistence type="predicted"/>
<keyword evidence="1" id="KW-0805">Transcription regulation</keyword>
<dbReference type="Proteomes" id="UP000188268">
    <property type="component" value="Unassembled WGS sequence"/>
</dbReference>
<evidence type="ECO:0000256" key="5">
    <source>
        <dbReference type="SAM" id="MobiDB-lite"/>
    </source>
</evidence>
<keyword evidence="2" id="KW-0238">DNA-binding</keyword>
<feature type="domain" description="NAC" evidence="6">
    <location>
        <begin position="14"/>
        <end position="167"/>
    </location>
</feature>
<evidence type="ECO:0000313" key="8">
    <source>
        <dbReference type="Proteomes" id="UP000188268"/>
    </source>
</evidence>
<dbReference type="STRING" id="210143.A0A1R3IS99"/>
<dbReference type="Gramene" id="OMO85463">
    <property type="protein sequence ID" value="OMO85463"/>
    <property type="gene ID" value="CCACVL1_10164"/>
</dbReference>
<dbReference type="Gene3D" id="2.170.150.80">
    <property type="entry name" value="NAC domain"/>
    <property type="match status" value="1"/>
</dbReference>
<protein>
    <submittedName>
        <fullName evidence="7">No apical meristem (NAM) protein</fullName>
    </submittedName>
</protein>
<evidence type="ECO:0000259" key="6">
    <source>
        <dbReference type="PROSITE" id="PS51005"/>
    </source>
</evidence>
<reference evidence="7 8" key="1">
    <citation type="submission" date="2013-09" db="EMBL/GenBank/DDBJ databases">
        <title>Corchorus capsularis genome sequencing.</title>
        <authorList>
            <person name="Alam M."/>
            <person name="Haque M.S."/>
            <person name="Islam M.S."/>
            <person name="Emdad E.M."/>
            <person name="Islam M.M."/>
            <person name="Ahmed B."/>
            <person name="Halim A."/>
            <person name="Hossen Q.M.M."/>
            <person name="Hossain M.Z."/>
            <person name="Ahmed R."/>
            <person name="Khan M.M."/>
            <person name="Islam R."/>
            <person name="Rashid M.M."/>
            <person name="Khan S.A."/>
            <person name="Rahman M.S."/>
            <person name="Alam M."/>
        </authorList>
    </citation>
    <scope>NUCLEOTIDE SEQUENCE [LARGE SCALE GENOMIC DNA]</scope>
    <source>
        <strain evidence="8">cv. CVL-1</strain>
        <tissue evidence="7">Whole seedling</tissue>
    </source>
</reference>
<evidence type="ECO:0000256" key="4">
    <source>
        <dbReference type="ARBA" id="ARBA00023242"/>
    </source>
</evidence>
<dbReference type="InterPro" id="IPR003441">
    <property type="entry name" value="NAC-dom"/>
</dbReference>
<keyword evidence="4" id="KW-0539">Nucleus</keyword>
<dbReference type="OMA" id="DPWSMPG"/>
<evidence type="ECO:0000313" key="7">
    <source>
        <dbReference type="EMBL" id="OMO85463.1"/>
    </source>
</evidence>
<feature type="compositionally biased region" description="Low complexity" evidence="5">
    <location>
        <begin position="202"/>
        <end position="215"/>
    </location>
</feature>
<gene>
    <name evidence="7" type="ORF">CCACVL1_10164</name>
</gene>
<keyword evidence="3" id="KW-0804">Transcription</keyword>
<feature type="region of interest" description="Disordered" evidence="5">
    <location>
        <begin position="195"/>
        <end position="220"/>
    </location>
</feature>
<dbReference type="SUPFAM" id="SSF101941">
    <property type="entry name" value="NAC domain"/>
    <property type="match status" value="1"/>
</dbReference>
<dbReference type="AlphaFoldDB" id="A0A1R3IS99"/>
<organism evidence="7 8">
    <name type="scientific">Corchorus capsularis</name>
    <name type="common">Jute</name>
    <dbReference type="NCBI Taxonomy" id="210143"/>
    <lineage>
        <taxon>Eukaryota</taxon>
        <taxon>Viridiplantae</taxon>
        <taxon>Streptophyta</taxon>
        <taxon>Embryophyta</taxon>
        <taxon>Tracheophyta</taxon>
        <taxon>Spermatophyta</taxon>
        <taxon>Magnoliopsida</taxon>
        <taxon>eudicotyledons</taxon>
        <taxon>Gunneridae</taxon>
        <taxon>Pentapetalae</taxon>
        <taxon>rosids</taxon>
        <taxon>malvids</taxon>
        <taxon>Malvales</taxon>
        <taxon>Malvaceae</taxon>
        <taxon>Grewioideae</taxon>
        <taxon>Apeibeae</taxon>
        <taxon>Corchorus</taxon>
    </lineage>
</organism>